<organism evidence="2 3">
    <name type="scientific">Fusarium longipes</name>
    <dbReference type="NCBI Taxonomy" id="694270"/>
    <lineage>
        <taxon>Eukaryota</taxon>
        <taxon>Fungi</taxon>
        <taxon>Dikarya</taxon>
        <taxon>Ascomycota</taxon>
        <taxon>Pezizomycotina</taxon>
        <taxon>Sordariomycetes</taxon>
        <taxon>Hypocreomycetidae</taxon>
        <taxon>Hypocreales</taxon>
        <taxon>Nectriaceae</taxon>
        <taxon>Fusarium</taxon>
    </lineage>
</organism>
<keyword evidence="3" id="KW-1185">Reference proteome</keyword>
<evidence type="ECO:0000256" key="1">
    <source>
        <dbReference type="SAM" id="SignalP"/>
    </source>
</evidence>
<reference evidence="2 3" key="1">
    <citation type="journal article" date="2018" name="PLoS Pathog.">
        <title>Evolution of structural diversity of trichothecenes, a family of toxins produced by plant pathogenic and entomopathogenic fungi.</title>
        <authorList>
            <person name="Proctor R.H."/>
            <person name="McCormick S.P."/>
            <person name="Kim H.S."/>
            <person name="Cardoza R.E."/>
            <person name="Stanley A.M."/>
            <person name="Lindo L."/>
            <person name="Kelly A."/>
            <person name="Brown D.W."/>
            <person name="Lee T."/>
            <person name="Vaughan M.M."/>
            <person name="Alexander N.J."/>
            <person name="Busman M."/>
            <person name="Gutierrez S."/>
        </authorList>
    </citation>
    <scope>NUCLEOTIDE SEQUENCE [LARGE SCALE GENOMIC DNA]</scope>
    <source>
        <strain evidence="2 3">NRRL 20695</strain>
    </source>
</reference>
<dbReference type="AlphaFoldDB" id="A0A395SZ33"/>
<feature type="chain" id="PRO_5017259286" evidence="1">
    <location>
        <begin position="19"/>
        <end position="93"/>
    </location>
</feature>
<dbReference type="OrthoDB" id="4863639at2759"/>
<sequence length="93" mass="10002">MKWLTVVIALASSALVTAAPIASSISPNGPCPQSKIDAILSGEMDASECCSYGRSLDLTQTHISYNRMTIFNQEKPESACQGGFYTWYAVGYS</sequence>
<name>A0A395SZ33_9HYPO</name>
<keyword evidence="1" id="KW-0732">Signal</keyword>
<feature type="signal peptide" evidence="1">
    <location>
        <begin position="1"/>
        <end position="18"/>
    </location>
</feature>
<dbReference type="EMBL" id="PXOG01000098">
    <property type="protein sequence ID" value="RGP77332.1"/>
    <property type="molecule type" value="Genomic_DNA"/>
</dbReference>
<gene>
    <name evidence="2" type="ORF">FLONG3_4567</name>
</gene>
<evidence type="ECO:0000313" key="2">
    <source>
        <dbReference type="EMBL" id="RGP77332.1"/>
    </source>
</evidence>
<dbReference type="Proteomes" id="UP000266234">
    <property type="component" value="Unassembled WGS sequence"/>
</dbReference>
<protein>
    <submittedName>
        <fullName evidence="2">Uncharacterized protein</fullName>
    </submittedName>
</protein>
<evidence type="ECO:0000313" key="3">
    <source>
        <dbReference type="Proteomes" id="UP000266234"/>
    </source>
</evidence>
<comment type="caution">
    <text evidence="2">The sequence shown here is derived from an EMBL/GenBank/DDBJ whole genome shotgun (WGS) entry which is preliminary data.</text>
</comment>
<proteinExistence type="predicted"/>
<accession>A0A395SZ33</accession>